<dbReference type="HOGENOM" id="CLU_2536975_0_0_3"/>
<evidence type="ECO:0000256" key="1">
    <source>
        <dbReference type="SAM" id="Phobius"/>
    </source>
</evidence>
<keyword evidence="1" id="KW-1133">Transmembrane helix</keyword>
<protein>
    <submittedName>
        <fullName evidence="2">Uncharacterized protein</fullName>
    </submittedName>
</protein>
<dbReference type="eggNOG" id="ENOG5030Z1U">
    <property type="taxonomic scope" value="Bacteria"/>
</dbReference>
<gene>
    <name evidence="2" type="ordered locus">Cyan7822_3798</name>
</gene>
<keyword evidence="1" id="KW-0812">Transmembrane</keyword>
<feature type="transmembrane region" description="Helical" evidence="1">
    <location>
        <begin position="42"/>
        <end position="65"/>
    </location>
</feature>
<dbReference type="AlphaFoldDB" id="E0UI81"/>
<dbReference type="EMBL" id="CP002198">
    <property type="protein sequence ID" value="ADN15733.1"/>
    <property type="molecule type" value="Genomic_DNA"/>
</dbReference>
<reference evidence="3" key="1">
    <citation type="journal article" date="2011" name="MBio">
        <title>Novel metabolic attributes of the genus Cyanothece, comprising a group of unicellular nitrogen-fixing Cyanobacteria.</title>
        <authorList>
            <person name="Bandyopadhyay A."/>
            <person name="Elvitigala T."/>
            <person name="Welsh E."/>
            <person name="Stockel J."/>
            <person name="Liberton M."/>
            <person name="Min H."/>
            <person name="Sherman L.A."/>
            <person name="Pakrasi H.B."/>
        </authorList>
    </citation>
    <scope>NUCLEOTIDE SEQUENCE [LARGE SCALE GENOMIC DNA]</scope>
    <source>
        <strain evidence="3">PCC 7822</strain>
    </source>
</reference>
<evidence type="ECO:0000313" key="3">
    <source>
        <dbReference type="Proteomes" id="UP000008206"/>
    </source>
</evidence>
<name>E0UI81_GLOV7</name>
<evidence type="ECO:0000313" key="2">
    <source>
        <dbReference type="EMBL" id="ADN15733.1"/>
    </source>
</evidence>
<dbReference type="Proteomes" id="UP000008206">
    <property type="component" value="Chromosome"/>
</dbReference>
<accession>E0UI81</accession>
<keyword evidence="3" id="KW-1185">Reference proteome</keyword>
<proteinExistence type="predicted"/>
<dbReference type="KEGG" id="cyj:Cyan7822_3798"/>
<keyword evidence="1" id="KW-0472">Membrane</keyword>
<sequence length="84" mass="9336">MSKPNNDFDNNEFLNSLSPASDVEKDFSIAEVEAIKKKARRWFIILLVIGLTLGGILAVGIVKVLNELGLTKKPDHPIFKIESK</sequence>
<dbReference type="RefSeq" id="WP_013323801.1">
    <property type="nucleotide sequence ID" value="NC_014501.1"/>
</dbReference>
<organism evidence="2 3">
    <name type="scientific">Gloeothece verrucosa (strain PCC 7822)</name>
    <name type="common">Cyanothece sp. (strain PCC 7822)</name>
    <dbReference type="NCBI Taxonomy" id="497965"/>
    <lineage>
        <taxon>Bacteria</taxon>
        <taxon>Bacillati</taxon>
        <taxon>Cyanobacteriota</taxon>
        <taxon>Cyanophyceae</taxon>
        <taxon>Oscillatoriophycideae</taxon>
        <taxon>Chroococcales</taxon>
        <taxon>Aphanothecaceae</taxon>
        <taxon>Gloeothece</taxon>
        <taxon>Gloeothece verrucosa</taxon>
    </lineage>
</organism>